<dbReference type="AlphaFoldDB" id="A0A372JSF0"/>
<sequence length="119" mass="13614">MGGHACTMMNAVSATDDPEVEVARLWEEHRREPWPPELNAVERAGIDLEAFDSQLAGCVHTWVSNRSAFGARHRDGIRHLLRELELLLPELTEDDHPRIWRRYHRMAQLISEASPPPTS</sequence>
<dbReference type="EMBL" id="QURH01000141">
    <property type="protein sequence ID" value="RFU42278.1"/>
    <property type="molecule type" value="Genomic_DNA"/>
</dbReference>
<organism evidence="1 2">
    <name type="scientific">Actinomadura logoneensis</name>
    <dbReference type="NCBI Taxonomy" id="2293572"/>
    <lineage>
        <taxon>Bacteria</taxon>
        <taxon>Bacillati</taxon>
        <taxon>Actinomycetota</taxon>
        <taxon>Actinomycetes</taxon>
        <taxon>Streptosporangiales</taxon>
        <taxon>Thermomonosporaceae</taxon>
        <taxon>Actinomadura</taxon>
    </lineage>
</organism>
<protein>
    <submittedName>
        <fullName evidence="1">Uncharacterized protein</fullName>
    </submittedName>
</protein>
<evidence type="ECO:0000313" key="1">
    <source>
        <dbReference type="EMBL" id="RFU42278.1"/>
    </source>
</evidence>
<name>A0A372JSF0_9ACTN</name>
<dbReference type="Proteomes" id="UP000261811">
    <property type="component" value="Unassembled WGS sequence"/>
</dbReference>
<proteinExistence type="predicted"/>
<accession>A0A372JSF0</accession>
<reference evidence="1 2" key="1">
    <citation type="submission" date="2018-08" db="EMBL/GenBank/DDBJ databases">
        <title>Actinomadura jelena sp. nov., a novel Actinomycete isolated from soil in Chad.</title>
        <authorList>
            <person name="Shi L."/>
        </authorList>
    </citation>
    <scope>NUCLEOTIDE SEQUENCE [LARGE SCALE GENOMIC DNA]</scope>
    <source>
        <strain evidence="1 2">NEAU-G17</strain>
    </source>
</reference>
<keyword evidence="2" id="KW-1185">Reference proteome</keyword>
<gene>
    <name evidence="1" type="ORF">DZF91_07305</name>
</gene>
<comment type="caution">
    <text evidence="1">The sequence shown here is derived from an EMBL/GenBank/DDBJ whole genome shotgun (WGS) entry which is preliminary data.</text>
</comment>
<evidence type="ECO:0000313" key="2">
    <source>
        <dbReference type="Proteomes" id="UP000261811"/>
    </source>
</evidence>